<comment type="caution">
    <text evidence="3">The sequence shown here is derived from an EMBL/GenBank/DDBJ whole genome shotgun (WGS) entry which is preliminary data.</text>
</comment>
<proteinExistence type="predicted"/>
<feature type="transmembrane region" description="Helical" evidence="1">
    <location>
        <begin position="20"/>
        <end position="36"/>
    </location>
</feature>
<keyword evidence="1" id="KW-0472">Membrane</keyword>
<dbReference type="Pfam" id="PF07786">
    <property type="entry name" value="HGSNAT_cat"/>
    <property type="match status" value="1"/>
</dbReference>
<dbReference type="Proteomes" id="UP000644699">
    <property type="component" value="Unassembled WGS sequence"/>
</dbReference>
<dbReference type="EMBL" id="BMIQ01000001">
    <property type="protein sequence ID" value="GGD89609.1"/>
    <property type="molecule type" value="Genomic_DNA"/>
</dbReference>
<evidence type="ECO:0000313" key="4">
    <source>
        <dbReference type="Proteomes" id="UP000644699"/>
    </source>
</evidence>
<gene>
    <name evidence="3" type="ORF">GCM10011390_05490</name>
</gene>
<evidence type="ECO:0000256" key="1">
    <source>
        <dbReference type="SAM" id="Phobius"/>
    </source>
</evidence>
<keyword evidence="4" id="KW-1185">Reference proteome</keyword>
<protein>
    <recommendedName>
        <fullName evidence="2">Heparan-alpha-glucosaminide N-acetyltransferase catalytic domain-containing protein</fullName>
    </recommendedName>
</protein>
<keyword evidence="1" id="KW-0812">Transmembrane</keyword>
<name>A0A916ZE86_9HYPH</name>
<accession>A0A916ZE86</accession>
<dbReference type="RefSeq" id="WP_244639273.1">
    <property type="nucleotide sequence ID" value="NZ_BMIQ01000001.1"/>
</dbReference>
<feature type="transmembrane region" description="Helical" evidence="1">
    <location>
        <begin position="228"/>
        <end position="248"/>
    </location>
</feature>
<reference evidence="3" key="1">
    <citation type="journal article" date="2014" name="Int. J. Syst. Evol. Microbiol.">
        <title>Complete genome sequence of Corynebacterium casei LMG S-19264T (=DSM 44701T), isolated from a smear-ripened cheese.</title>
        <authorList>
            <consortium name="US DOE Joint Genome Institute (JGI-PGF)"/>
            <person name="Walter F."/>
            <person name="Albersmeier A."/>
            <person name="Kalinowski J."/>
            <person name="Ruckert C."/>
        </authorList>
    </citation>
    <scope>NUCLEOTIDE SEQUENCE</scope>
    <source>
        <strain evidence="3">CGMCC 1.15367</strain>
    </source>
</reference>
<keyword evidence="1" id="KW-1133">Transmembrane helix</keyword>
<feature type="transmembrane region" description="Helical" evidence="1">
    <location>
        <begin position="178"/>
        <end position="198"/>
    </location>
</feature>
<dbReference type="InterPro" id="IPR012429">
    <property type="entry name" value="HGSNAT_cat"/>
</dbReference>
<dbReference type="AlphaFoldDB" id="A0A916ZE86"/>
<evidence type="ECO:0000259" key="2">
    <source>
        <dbReference type="Pfam" id="PF07786"/>
    </source>
</evidence>
<feature type="transmembrane region" description="Helical" evidence="1">
    <location>
        <begin position="87"/>
        <end position="107"/>
    </location>
</feature>
<feature type="domain" description="Heparan-alpha-glucosaminide N-acetyltransferase catalytic" evidence="2">
    <location>
        <begin position="14"/>
        <end position="236"/>
    </location>
</feature>
<reference evidence="3" key="2">
    <citation type="submission" date="2020-09" db="EMBL/GenBank/DDBJ databases">
        <authorList>
            <person name="Sun Q."/>
            <person name="Zhou Y."/>
        </authorList>
    </citation>
    <scope>NUCLEOTIDE SEQUENCE</scope>
    <source>
        <strain evidence="3">CGMCC 1.15367</strain>
    </source>
</reference>
<organism evidence="3 4">
    <name type="scientific">Aureimonas endophytica</name>
    <dbReference type="NCBI Taxonomy" id="2027858"/>
    <lineage>
        <taxon>Bacteria</taxon>
        <taxon>Pseudomonadati</taxon>
        <taxon>Pseudomonadota</taxon>
        <taxon>Alphaproteobacteria</taxon>
        <taxon>Hyphomicrobiales</taxon>
        <taxon>Aurantimonadaceae</taxon>
        <taxon>Aureimonas</taxon>
    </lineage>
</organism>
<feature type="transmembrane region" description="Helical" evidence="1">
    <location>
        <begin position="56"/>
        <end position="75"/>
    </location>
</feature>
<feature type="transmembrane region" description="Helical" evidence="1">
    <location>
        <begin position="137"/>
        <end position="158"/>
    </location>
</feature>
<feature type="transmembrane region" description="Helical" evidence="1">
    <location>
        <begin position="113"/>
        <end position="132"/>
    </location>
</feature>
<evidence type="ECO:0000313" key="3">
    <source>
        <dbReference type="EMBL" id="GGD89609.1"/>
    </source>
</evidence>
<sequence length="323" mass="35317">MTDSVPSVGARRARIEFIDILRAVALLAMAVYHFTWDLDFHGLVAHGTATDGGWRLFARGIAASFLFLVGISLVLAHGRAIRWRSFWIREAQVLAGAVAITLVTSFITPESFVFFGILHQIALASLVGLLFLRLPPLLTGVLGIGIIVTAFHVATPLTDPRWLAWIGLTADEPRTNDYVPFFPWTGVVLIGIAAAGLAERWGVPAKLARLNTSLRPLRALGWLGRHSLLFYLLHQPILFGLVAGYVQIFPPDQVKLFAASCRHECRKDRDGPTCEAFCGCVETDLAAKNILERLIAGTTSEAENATVRRTVLQCSFPGLPVDP</sequence>